<dbReference type="Proteomes" id="UP000094043">
    <property type="component" value="Chromosome 4"/>
</dbReference>
<dbReference type="AlphaFoldDB" id="A0AAJ8JUH9"/>
<reference evidence="2" key="2">
    <citation type="journal article" date="2022" name="Elife">
        <title>Obligate sexual reproduction of a homothallic fungus closely related to the Cryptococcus pathogenic species complex.</title>
        <authorList>
            <person name="Passer A.R."/>
            <person name="Clancey S.A."/>
            <person name="Shea T."/>
            <person name="David-Palma M."/>
            <person name="Averette A.F."/>
            <person name="Boekhout T."/>
            <person name="Porcel B.M."/>
            <person name="Nowrousian M."/>
            <person name="Cuomo C.A."/>
            <person name="Sun S."/>
            <person name="Heitman J."/>
            <person name="Coelho M.A."/>
        </authorList>
    </citation>
    <scope>NUCLEOTIDE SEQUENCE</scope>
    <source>
        <strain evidence="2">CBS 7841</strain>
    </source>
</reference>
<protein>
    <submittedName>
        <fullName evidence="2">Uncharacterized protein</fullName>
    </submittedName>
</protein>
<feature type="signal peptide" evidence="1">
    <location>
        <begin position="1"/>
        <end position="19"/>
    </location>
</feature>
<gene>
    <name evidence="2" type="ORF">L203_103928</name>
</gene>
<reference evidence="2" key="3">
    <citation type="submission" date="2024-01" db="EMBL/GenBank/DDBJ databases">
        <authorList>
            <person name="Coelho M.A."/>
            <person name="David-Palma M."/>
            <person name="Shea T."/>
            <person name="Sun S."/>
            <person name="Cuomo C.A."/>
            <person name="Heitman J."/>
        </authorList>
    </citation>
    <scope>NUCLEOTIDE SEQUENCE</scope>
    <source>
        <strain evidence="2">CBS 7841</strain>
    </source>
</reference>
<accession>A0AAJ8JUH9</accession>
<keyword evidence="3" id="KW-1185">Reference proteome</keyword>
<sequence length="286" mass="31197">MVQFTILAAMVGMPMLVLASPLTKTLAGSPLAQRTVKTSGPLYDFGNTPTCLGIQTNDHTGWFTTTLCALLRLNPSYIENSIKPNKGTVDNAESASFKVYYLDPKDSTNKKDQSDPMVNEVSVDYKAAAGPIHDNAGASWFAGGFRQAILSTGGSGVANDHLLFDSEQSTDDNLVVNAGRWGFKYLTGLDAEKIDITEATMASKDWDALMDKSASNPITILTNKTPVNGIERNQYYTVCSKSGDNHITVWKSTILEPSINAFSEVTSEDLRKSTRSLYHLKDWAHL</sequence>
<dbReference type="KEGG" id="cdep:91088138"/>
<feature type="chain" id="PRO_5042541368" evidence="1">
    <location>
        <begin position="20"/>
        <end position="286"/>
    </location>
</feature>
<dbReference type="EMBL" id="CP143787">
    <property type="protein sequence ID" value="WVN88715.1"/>
    <property type="molecule type" value="Genomic_DNA"/>
</dbReference>
<evidence type="ECO:0000256" key="1">
    <source>
        <dbReference type="SAM" id="SignalP"/>
    </source>
</evidence>
<proteinExistence type="predicted"/>
<dbReference type="RefSeq" id="XP_066069415.1">
    <property type="nucleotide sequence ID" value="XM_066213318.1"/>
</dbReference>
<evidence type="ECO:0000313" key="2">
    <source>
        <dbReference type="EMBL" id="WVN88715.1"/>
    </source>
</evidence>
<dbReference type="GeneID" id="91088138"/>
<organism evidence="2 3">
    <name type="scientific">Cryptococcus depauperatus CBS 7841</name>
    <dbReference type="NCBI Taxonomy" id="1295531"/>
    <lineage>
        <taxon>Eukaryota</taxon>
        <taxon>Fungi</taxon>
        <taxon>Dikarya</taxon>
        <taxon>Basidiomycota</taxon>
        <taxon>Agaricomycotina</taxon>
        <taxon>Tremellomycetes</taxon>
        <taxon>Tremellales</taxon>
        <taxon>Cryptococcaceae</taxon>
        <taxon>Cryptococcus</taxon>
    </lineage>
</organism>
<name>A0AAJ8JUH9_9TREE</name>
<evidence type="ECO:0000313" key="3">
    <source>
        <dbReference type="Proteomes" id="UP000094043"/>
    </source>
</evidence>
<reference evidence="2" key="1">
    <citation type="submission" date="2016-06" db="EMBL/GenBank/DDBJ databases">
        <authorList>
            <person name="Cuomo C."/>
            <person name="Litvintseva A."/>
            <person name="Heitman J."/>
            <person name="Chen Y."/>
            <person name="Sun S."/>
            <person name="Springer D."/>
            <person name="Dromer F."/>
            <person name="Young S."/>
            <person name="Zeng Q."/>
            <person name="Chapman S."/>
            <person name="Gujja S."/>
            <person name="Saif S."/>
            <person name="Birren B."/>
        </authorList>
    </citation>
    <scope>NUCLEOTIDE SEQUENCE</scope>
    <source>
        <strain evidence="2">CBS 7841</strain>
    </source>
</reference>
<keyword evidence="1" id="KW-0732">Signal</keyword>